<feature type="transmembrane region" description="Helical" evidence="1">
    <location>
        <begin position="20"/>
        <end position="38"/>
    </location>
</feature>
<proteinExistence type="predicted"/>
<accession>A0ABS7P9H6</accession>
<dbReference type="RefSeq" id="WP_197636054.1">
    <property type="nucleotide sequence ID" value="NZ_JAHWXP010000001.1"/>
</dbReference>
<dbReference type="Proteomes" id="UP000759298">
    <property type="component" value="Unassembled WGS sequence"/>
</dbReference>
<gene>
    <name evidence="2" type="ORF">KYN89_01510</name>
</gene>
<keyword evidence="3" id="KW-1185">Reference proteome</keyword>
<evidence type="ECO:0000256" key="1">
    <source>
        <dbReference type="SAM" id="Phobius"/>
    </source>
</evidence>
<dbReference type="Pfam" id="PF04964">
    <property type="entry name" value="Flp_Fap"/>
    <property type="match status" value="1"/>
</dbReference>
<protein>
    <submittedName>
        <fullName evidence="2">Flp family type IVb pilin</fullName>
    </submittedName>
</protein>
<organism evidence="2 3">
    <name type="scientific">Alteriqipengyuania abyssalis</name>
    <dbReference type="NCBI Taxonomy" id="2860200"/>
    <lineage>
        <taxon>Bacteria</taxon>
        <taxon>Pseudomonadati</taxon>
        <taxon>Pseudomonadota</taxon>
        <taxon>Alphaproteobacteria</taxon>
        <taxon>Sphingomonadales</taxon>
        <taxon>Erythrobacteraceae</taxon>
        <taxon>Alteriqipengyuania</taxon>
    </lineage>
</organism>
<comment type="caution">
    <text evidence="2">The sequence shown here is derived from an EMBL/GenBank/DDBJ whole genome shotgun (WGS) entry which is preliminary data.</text>
</comment>
<keyword evidence="1" id="KW-0472">Membrane</keyword>
<keyword evidence="1" id="KW-1133">Transmembrane helix</keyword>
<evidence type="ECO:0000313" key="3">
    <source>
        <dbReference type="Proteomes" id="UP000759298"/>
    </source>
</evidence>
<dbReference type="InterPro" id="IPR007047">
    <property type="entry name" value="Flp_Fap"/>
</dbReference>
<keyword evidence="1" id="KW-0812">Transmembrane</keyword>
<dbReference type="EMBL" id="JAHWXP010000001">
    <property type="protein sequence ID" value="MBY8335715.1"/>
    <property type="molecule type" value="Genomic_DNA"/>
</dbReference>
<name>A0ABS7P9H6_9SPHN</name>
<reference evidence="2 3" key="1">
    <citation type="submission" date="2021-07" db="EMBL/GenBank/DDBJ databases">
        <title>Alteriqipengyuania abyssalis NZ-12B nov, sp.nov isolated from deep sea sponge in pacific ocean.</title>
        <authorList>
            <person name="Tareen S."/>
            <person name="Wink J."/>
        </authorList>
    </citation>
    <scope>NUCLEOTIDE SEQUENCE [LARGE SCALE GENOMIC DNA]</scope>
    <source>
        <strain evidence="2 3">NZ-12B</strain>
    </source>
</reference>
<evidence type="ECO:0000313" key="2">
    <source>
        <dbReference type="EMBL" id="MBY8335715.1"/>
    </source>
</evidence>
<sequence length="62" mass="6787">MNRFWYRLTRDERGATAVEYGLILALVFLAMVGAIGTFSDGVIGTWDTVRTTSADAIARSDS</sequence>